<evidence type="ECO:0000313" key="1">
    <source>
        <dbReference type="EMBL" id="MDN4163974.1"/>
    </source>
</evidence>
<proteinExistence type="predicted"/>
<organism evidence="1 2">
    <name type="scientific">Shiella aurantiaca</name>
    <dbReference type="NCBI Taxonomy" id="3058365"/>
    <lineage>
        <taxon>Bacteria</taxon>
        <taxon>Pseudomonadati</taxon>
        <taxon>Bacteroidota</taxon>
        <taxon>Cytophagia</taxon>
        <taxon>Cytophagales</taxon>
        <taxon>Shiellaceae</taxon>
        <taxon>Shiella</taxon>
    </lineage>
</organism>
<evidence type="ECO:0000313" key="2">
    <source>
        <dbReference type="Proteomes" id="UP001168552"/>
    </source>
</evidence>
<gene>
    <name evidence="1" type="ORF">QWY31_00595</name>
</gene>
<keyword evidence="2" id="KW-1185">Reference proteome</keyword>
<dbReference type="RefSeq" id="WP_320002503.1">
    <property type="nucleotide sequence ID" value="NZ_JAUHJS010000001.1"/>
</dbReference>
<comment type="caution">
    <text evidence="1">The sequence shown here is derived from an EMBL/GenBank/DDBJ whole genome shotgun (WGS) entry which is preliminary data.</text>
</comment>
<dbReference type="Proteomes" id="UP001168552">
    <property type="component" value="Unassembled WGS sequence"/>
</dbReference>
<accession>A0ABT8F156</accession>
<dbReference type="EMBL" id="JAUHJS010000001">
    <property type="protein sequence ID" value="MDN4163974.1"/>
    <property type="molecule type" value="Genomic_DNA"/>
</dbReference>
<protein>
    <submittedName>
        <fullName evidence="1">Uncharacterized protein</fullName>
    </submittedName>
</protein>
<name>A0ABT8F156_9BACT</name>
<sequence>MKREMLRKVFFAGLIAGVLSFSEGFAQTEVSDEELKSYALVMDSIDVLKEEMGVKYNDRIKAEALMDGGRRFKEIDDANGDEAKLAAAKVTAEELAAYQGIKAYYDSLITDFKATYPELIKSDLLGAATYNKVKKALADAEVKTRYEAILAERKKEGAPEEAATAGE</sequence>
<reference evidence="1" key="1">
    <citation type="submission" date="2023-06" db="EMBL/GenBank/DDBJ databases">
        <title>Cytophagales bacterium Strain LB-30, isolated from soil.</title>
        <authorList>
            <person name="Liu B."/>
        </authorList>
    </citation>
    <scope>NUCLEOTIDE SEQUENCE</scope>
    <source>
        <strain evidence="1">LB-30</strain>
    </source>
</reference>